<dbReference type="GO" id="GO:0016491">
    <property type="term" value="F:oxidoreductase activity"/>
    <property type="evidence" value="ECO:0007669"/>
    <property type="project" value="UniProtKB-KW"/>
</dbReference>
<comment type="caution">
    <text evidence="3">The sequence shown here is derived from an EMBL/GenBank/DDBJ whole genome shotgun (WGS) entry which is preliminary data.</text>
</comment>
<dbReference type="Gene3D" id="3.20.20.100">
    <property type="entry name" value="NADP-dependent oxidoreductase domain"/>
    <property type="match status" value="1"/>
</dbReference>
<name>A0A1Q8ZWI1_9HYPH</name>
<dbReference type="InterPro" id="IPR050523">
    <property type="entry name" value="AKR_Detox_Biosynth"/>
</dbReference>
<reference evidence="3 4" key="1">
    <citation type="submission" date="2016-09" db="EMBL/GenBank/DDBJ databases">
        <title>Rhizobium oryziradicis sp. nov., isolated from the root of rice.</title>
        <authorList>
            <person name="Zhao J."/>
            <person name="Zhang X."/>
        </authorList>
    </citation>
    <scope>NUCLEOTIDE SEQUENCE [LARGE SCALE GENOMIC DNA]</scope>
    <source>
        <strain evidence="3 4">N19</strain>
    </source>
</reference>
<gene>
    <name evidence="3" type="ORF">BJF95_03675</name>
</gene>
<dbReference type="CDD" id="cd19080">
    <property type="entry name" value="AKR_AKR9A_9B"/>
    <property type="match status" value="1"/>
</dbReference>
<organism evidence="3 4">
    <name type="scientific">Rhizobium oryziradicis</name>
    <dbReference type="NCBI Taxonomy" id="1867956"/>
    <lineage>
        <taxon>Bacteria</taxon>
        <taxon>Pseudomonadati</taxon>
        <taxon>Pseudomonadota</taxon>
        <taxon>Alphaproteobacteria</taxon>
        <taxon>Hyphomicrobiales</taxon>
        <taxon>Rhizobiaceae</taxon>
        <taxon>Rhizobium/Agrobacterium group</taxon>
        <taxon>Rhizobium</taxon>
    </lineage>
</organism>
<evidence type="ECO:0000259" key="2">
    <source>
        <dbReference type="Pfam" id="PF00248"/>
    </source>
</evidence>
<accession>A0A1Q8ZWI1</accession>
<evidence type="ECO:0000256" key="1">
    <source>
        <dbReference type="ARBA" id="ARBA00023002"/>
    </source>
</evidence>
<dbReference type="Pfam" id="PF00248">
    <property type="entry name" value="Aldo_ket_red"/>
    <property type="match status" value="1"/>
</dbReference>
<evidence type="ECO:0000313" key="3">
    <source>
        <dbReference type="EMBL" id="OLP46289.1"/>
    </source>
</evidence>
<keyword evidence="1" id="KW-0560">Oxidoreductase</keyword>
<feature type="domain" description="NADP-dependent oxidoreductase" evidence="2">
    <location>
        <begin position="16"/>
        <end position="310"/>
    </location>
</feature>
<dbReference type="InterPro" id="IPR023210">
    <property type="entry name" value="NADP_OxRdtase_dom"/>
</dbReference>
<keyword evidence="4" id="KW-1185">Reference proteome</keyword>
<dbReference type="SUPFAM" id="SSF51430">
    <property type="entry name" value="NAD(P)-linked oxidoreductase"/>
    <property type="match status" value="1"/>
</dbReference>
<protein>
    <submittedName>
        <fullName evidence="3">Oxidoreductase</fullName>
    </submittedName>
</protein>
<dbReference type="STRING" id="1867956.BJF95_03675"/>
<dbReference type="InterPro" id="IPR036812">
    <property type="entry name" value="NAD(P)_OxRdtase_dom_sf"/>
</dbReference>
<dbReference type="OrthoDB" id="9803483at2"/>
<sequence length="336" mass="36128">MNYTLFGNTGLRVSQIALGTANFGMRWGHGATVEESTSIFNAYAEAGGNFIDTAEIYQFGQSEEFVGELLTGRRERFLLATKYTSGAAPDADRLVTGNSRKAMVDSLEASLKRLKTDRIDLFWVHHPDGLTPSEEIVRGLDDLARAGKILYAGLSNFPAWRLSRAVTIAELTRAVPIAAAQFEHSLVRREPEADLFPAAKALGLGVVTWSPLGGGVLTGKYRKGETGRAEKMGGRVFQAENSEQRTRILDTVLAIAEEHSTSPDRVAIAWSISHGSIPLIGPRSIDQLKANIGAVSVNLSEDQIRRLNEVSSLAGSAAAVAASSQDYGVAISRIVA</sequence>
<dbReference type="AlphaFoldDB" id="A0A1Q8ZWI1"/>
<evidence type="ECO:0000313" key="4">
    <source>
        <dbReference type="Proteomes" id="UP000186894"/>
    </source>
</evidence>
<dbReference type="Proteomes" id="UP000186894">
    <property type="component" value="Unassembled WGS sequence"/>
</dbReference>
<dbReference type="PANTHER" id="PTHR43364">
    <property type="entry name" value="NADH-SPECIFIC METHYLGLYOXAL REDUCTASE-RELATED"/>
    <property type="match status" value="1"/>
</dbReference>
<dbReference type="EMBL" id="MKIM01000021">
    <property type="protein sequence ID" value="OLP46289.1"/>
    <property type="molecule type" value="Genomic_DNA"/>
</dbReference>
<dbReference type="GO" id="GO:0005829">
    <property type="term" value="C:cytosol"/>
    <property type="evidence" value="ECO:0007669"/>
    <property type="project" value="TreeGrafter"/>
</dbReference>
<dbReference type="RefSeq" id="WP_075637959.1">
    <property type="nucleotide sequence ID" value="NZ_MKIM01000021.1"/>
</dbReference>
<proteinExistence type="predicted"/>
<dbReference type="PANTHER" id="PTHR43364:SF4">
    <property type="entry name" value="NAD(P)-LINKED OXIDOREDUCTASE SUPERFAMILY PROTEIN"/>
    <property type="match status" value="1"/>
</dbReference>